<dbReference type="eggNOG" id="KOG4044">
    <property type="taxonomic scope" value="Eukaryota"/>
</dbReference>
<dbReference type="SUPFAM" id="SSF52499">
    <property type="entry name" value="Isochorismatase-like hydrolases"/>
    <property type="match status" value="1"/>
</dbReference>
<gene>
    <name evidence="3" type="ORF">GLOTRDRAFT_71004</name>
</gene>
<dbReference type="RefSeq" id="XP_007862472.1">
    <property type="nucleotide sequence ID" value="XM_007864281.1"/>
</dbReference>
<dbReference type="Gene3D" id="3.40.50.850">
    <property type="entry name" value="Isochorismatase-like"/>
    <property type="match status" value="1"/>
</dbReference>
<keyword evidence="3" id="KW-0378">Hydrolase</keyword>
<proteinExistence type="inferred from homology"/>
<evidence type="ECO:0000259" key="2">
    <source>
        <dbReference type="Pfam" id="PF00857"/>
    </source>
</evidence>
<accession>S7S1A8</accession>
<dbReference type="KEGG" id="gtr:GLOTRDRAFT_71004"/>
<evidence type="ECO:0000256" key="1">
    <source>
        <dbReference type="ARBA" id="ARBA00006336"/>
    </source>
</evidence>
<feature type="domain" description="Isochorismatase-like" evidence="2">
    <location>
        <begin position="15"/>
        <end position="166"/>
    </location>
</feature>
<comment type="similarity">
    <text evidence="1">Belongs to the isochorismatase family.</text>
</comment>
<keyword evidence="4" id="KW-1185">Reference proteome</keyword>
<dbReference type="GeneID" id="19308146"/>
<organism evidence="3 4">
    <name type="scientific">Gloeophyllum trabeum (strain ATCC 11539 / FP-39264 / Madison 617)</name>
    <name type="common">Brown rot fungus</name>
    <dbReference type="NCBI Taxonomy" id="670483"/>
    <lineage>
        <taxon>Eukaryota</taxon>
        <taxon>Fungi</taxon>
        <taxon>Dikarya</taxon>
        <taxon>Basidiomycota</taxon>
        <taxon>Agaricomycotina</taxon>
        <taxon>Agaricomycetes</taxon>
        <taxon>Gloeophyllales</taxon>
        <taxon>Gloeophyllaceae</taxon>
        <taxon>Gloeophyllum</taxon>
    </lineage>
</organism>
<name>S7S1A8_GLOTA</name>
<reference evidence="3 4" key="1">
    <citation type="journal article" date="2012" name="Science">
        <title>The Paleozoic origin of enzymatic lignin decomposition reconstructed from 31 fungal genomes.</title>
        <authorList>
            <person name="Floudas D."/>
            <person name="Binder M."/>
            <person name="Riley R."/>
            <person name="Barry K."/>
            <person name="Blanchette R.A."/>
            <person name="Henrissat B."/>
            <person name="Martinez A.T."/>
            <person name="Otillar R."/>
            <person name="Spatafora J.W."/>
            <person name="Yadav J.S."/>
            <person name="Aerts A."/>
            <person name="Benoit I."/>
            <person name="Boyd A."/>
            <person name="Carlson A."/>
            <person name="Copeland A."/>
            <person name="Coutinho P.M."/>
            <person name="de Vries R.P."/>
            <person name="Ferreira P."/>
            <person name="Findley K."/>
            <person name="Foster B."/>
            <person name="Gaskell J."/>
            <person name="Glotzer D."/>
            <person name="Gorecki P."/>
            <person name="Heitman J."/>
            <person name="Hesse C."/>
            <person name="Hori C."/>
            <person name="Igarashi K."/>
            <person name="Jurgens J.A."/>
            <person name="Kallen N."/>
            <person name="Kersten P."/>
            <person name="Kohler A."/>
            <person name="Kuees U."/>
            <person name="Kumar T.K.A."/>
            <person name="Kuo A."/>
            <person name="LaButti K."/>
            <person name="Larrondo L.F."/>
            <person name="Lindquist E."/>
            <person name="Ling A."/>
            <person name="Lombard V."/>
            <person name="Lucas S."/>
            <person name="Lundell T."/>
            <person name="Martin R."/>
            <person name="McLaughlin D.J."/>
            <person name="Morgenstern I."/>
            <person name="Morin E."/>
            <person name="Murat C."/>
            <person name="Nagy L.G."/>
            <person name="Nolan M."/>
            <person name="Ohm R.A."/>
            <person name="Patyshakuliyeva A."/>
            <person name="Rokas A."/>
            <person name="Ruiz-Duenas F.J."/>
            <person name="Sabat G."/>
            <person name="Salamov A."/>
            <person name="Samejima M."/>
            <person name="Schmutz J."/>
            <person name="Slot J.C."/>
            <person name="St John F."/>
            <person name="Stenlid J."/>
            <person name="Sun H."/>
            <person name="Sun S."/>
            <person name="Syed K."/>
            <person name="Tsang A."/>
            <person name="Wiebenga A."/>
            <person name="Young D."/>
            <person name="Pisabarro A."/>
            <person name="Eastwood D.C."/>
            <person name="Martin F."/>
            <person name="Cullen D."/>
            <person name="Grigoriev I.V."/>
            <person name="Hibbett D.S."/>
        </authorList>
    </citation>
    <scope>NUCLEOTIDE SEQUENCE [LARGE SCALE GENOMIC DNA]</scope>
    <source>
        <strain evidence="3 4">ATCC 11539</strain>
    </source>
</reference>
<dbReference type="OrthoDB" id="269496at2759"/>
<dbReference type="InterPro" id="IPR050993">
    <property type="entry name" value="Isochorismatase_domain"/>
</dbReference>
<protein>
    <submittedName>
        <fullName evidence="3">Isochorismatase hydrolase</fullName>
    </submittedName>
</protein>
<dbReference type="Pfam" id="PF00857">
    <property type="entry name" value="Isochorismatase"/>
    <property type="match status" value="1"/>
</dbReference>
<dbReference type="EMBL" id="KB469297">
    <property type="protein sequence ID" value="EPQ59504.1"/>
    <property type="molecule type" value="Genomic_DNA"/>
</dbReference>
<dbReference type="AlphaFoldDB" id="S7S1A8"/>
<dbReference type="InterPro" id="IPR036380">
    <property type="entry name" value="Isochorismatase-like_sf"/>
</dbReference>
<dbReference type="HOGENOM" id="CLU_066901_0_0_1"/>
<dbReference type="GO" id="GO:0016787">
    <property type="term" value="F:hydrolase activity"/>
    <property type="evidence" value="ECO:0007669"/>
    <property type="project" value="UniProtKB-KW"/>
</dbReference>
<dbReference type="STRING" id="670483.S7S1A8"/>
<sequence>MPAPSDNLKLVAEETVIFVCDIQTKFQSAIYGYHELITTVNKVLKIAKVLQIPVVVTEQNPKALGPTAPELALGSLGPLYLANVPKTLFSMVTAEVKDLLKPRGFKCVIIVGIESHVCVLQTTLDLLSLGYKVYIVADAVSSCNKVEVPIALARMRQVGAYISTSESAVFELMADSGKPQFKAFSAIIKEDKETTGNALRKLRPTFASNL</sequence>
<evidence type="ECO:0000313" key="3">
    <source>
        <dbReference type="EMBL" id="EPQ59504.1"/>
    </source>
</evidence>
<evidence type="ECO:0000313" key="4">
    <source>
        <dbReference type="Proteomes" id="UP000030669"/>
    </source>
</evidence>
<dbReference type="Proteomes" id="UP000030669">
    <property type="component" value="Unassembled WGS sequence"/>
</dbReference>
<dbReference type="PANTHER" id="PTHR14119">
    <property type="entry name" value="HYDROLASE"/>
    <property type="match status" value="1"/>
</dbReference>
<dbReference type="PANTHER" id="PTHR14119:SF3">
    <property type="entry name" value="ISOCHORISMATASE DOMAIN-CONTAINING PROTEIN 2"/>
    <property type="match status" value="1"/>
</dbReference>
<dbReference type="OMA" id="HVCVFQT"/>
<dbReference type="InterPro" id="IPR000868">
    <property type="entry name" value="Isochorismatase-like_dom"/>
</dbReference>